<accession>A0ABD4A967</accession>
<proteinExistence type="predicted"/>
<evidence type="ECO:0000313" key="1">
    <source>
        <dbReference type="EMBL" id="KIO73489.1"/>
    </source>
</evidence>
<evidence type="ECO:0000313" key="2">
    <source>
        <dbReference type="Proteomes" id="UP000032076"/>
    </source>
</evidence>
<sequence length="61" mass="6775">MVDGNTLMNKNNPVKSDSLSETNLKTDSIEYLSSFINCFVDLAISNKRSGLWTCSDLNKNS</sequence>
<dbReference type="Proteomes" id="UP000032076">
    <property type="component" value="Unassembled WGS sequence"/>
</dbReference>
<name>A0ABD4A967_9BACI</name>
<dbReference type="EMBL" id="JXLU01000038">
    <property type="protein sequence ID" value="KIO73489.1"/>
    <property type="molecule type" value="Genomic_DNA"/>
</dbReference>
<protein>
    <submittedName>
        <fullName evidence="1">Uncharacterized protein</fullName>
    </submittedName>
</protein>
<gene>
    <name evidence="1" type="ORF">B4167_2062</name>
</gene>
<comment type="caution">
    <text evidence="1">The sequence shown here is derived from an EMBL/GenBank/DDBJ whole genome shotgun (WGS) entry which is preliminary data.</text>
</comment>
<organism evidence="1 2">
    <name type="scientific">Caldibacillus thermoamylovorans</name>
    <dbReference type="NCBI Taxonomy" id="35841"/>
    <lineage>
        <taxon>Bacteria</taxon>
        <taxon>Bacillati</taxon>
        <taxon>Bacillota</taxon>
        <taxon>Bacilli</taxon>
        <taxon>Bacillales</taxon>
        <taxon>Bacillaceae</taxon>
        <taxon>Caldibacillus</taxon>
    </lineage>
</organism>
<reference evidence="1 2" key="1">
    <citation type="submission" date="2015-01" db="EMBL/GenBank/DDBJ databases">
        <title>Draft Genome Sequences of Four Bacillus thermoamylovorans Strains, Isolated From Food Products.</title>
        <authorList>
            <person name="Krawcyk A.O."/>
            <person name="Berendsen E.M."/>
            <person name="Eijlander R.T."/>
            <person name="de Jong A."/>
            <person name="Wells-Bennik M."/>
            <person name="Kuipers O.P."/>
        </authorList>
    </citation>
    <scope>NUCLEOTIDE SEQUENCE [LARGE SCALE GENOMIC DNA]</scope>
    <source>
        <strain evidence="1 2">B4167</strain>
    </source>
</reference>
<dbReference type="AlphaFoldDB" id="A0ABD4A967"/>